<evidence type="ECO:0000313" key="1">
    <source>
        <dbReference type="EMBL" id="RRO14238.1"/>
    </source>
</evidence>
<dbReference type="Proteomes" id="UP000274515">
    <property type="component" value="Unassembled WGS sequence"/>
</dbReference>
<comment type="caution">
    <text evidence="1">The sequence shown here is derived from an EMBL/GenBank/DDBJ whole genome shotgun (WGS) entry which is preliminary data.</text>
</comment>
<keyword evidence="2" id="KW-1185">Reference proteome</keyword>
<dbReference type="RefSeq" id="WP_125092306.1">
    <property type="nucleotide sequence ID" value="NZ_RSAA01000020.1"/>
</dbReference>
<proteinExistence type="predicted"/>
<sequence length="68" mass="6626">MRLRSTFVATMAAGFVLAGGGIVVAAPAGGPEQATELLHGALQLAQQTASEAAGLLGAPVQELAAAPQ</sequence>
<name>A0A3R8VBT2_9PSEU</name>
<dbReference type="EMBL" id="RSAA01000020">
    <property type="protein sequence ID" value="RRO14238.1"/>
    <property type="molecule type" value="Genomic_DNA"/>
</dbReference>
<organism evidence="1 2">
    <name type="scientific">Saccharopolyspora rhizosphaerae</name>
    <dbReference type="NCBI Taxonomy" id="2492662"/>
    <lineage>
        <taxon>Bacteria</taxon>
        <taxon>Bacillati</taxon>
        <taxon>Actinomycetota</taxon>
        <taxon>Actinomycetes</taxon>
        <taxon>Pseudonocardiales</taxon>
        <taxon>Pseudonocardiaceae</taxon>
        <taxon>Saccharopolyspora</taxon>
    </lineage>
</organism>
<gene>
    <name evidence="1" type="ORF">EIL87_21105</name>
</gene>
<dbReference type="AlphaFoldDB" id="A0A3R8VBT2"/>
<reference evidence="1 2" key="1">
    <citation type="submission" date="2018-11" db="EMBL/GenBank/DDBJ databases">
        <title>Saccharopolyspora rhizosphaerae sp. nov., an actinomycete isolated from rhizosphere soil in Thailand.</title>
        <authorList>
            <person name="Intra B."/>
            <person name="Euanorasetr J."/>
            <person name="Take A."/>
            <person name="Inahashi Y."/>
            <person name="Mori M."/>
            <person name="Panbangred W."/>
            <person name="Matsumoto A."/>
        </authorList>
    </citation>
    <scope>NUCLEOTIDE SEQUENCE [LARGE SCALE GENOMIC DNA]</scope>
    <source>
        <strain evidence="1 2">H219</strain>
    </source>
</reference>
<protein>
    <submittedName>
        <fullName evidence="1">Uncharacterized protein</fullName>
    </submittedName>
</protein>
<evidence type="ECO:0000313" key="2">
    <source>
        <dbReference type="Proteomes" id="UP000274515"/>
    </source>
</evidence>
<accession>A0A3R8VBT2</accession>